<accession>A0ABN8PP88</accession>
<feature type="region of interest" description="Disordered" evidence="1">
    <location>
        <begin position="70"/>
        <end position="108"/>
    </location>
</feature>
<keyword evidence="3" id="KW-1185">Reference proteome</keyword>
<sequence length="187" mass="20690">MDCDKDKSADNDTEKKEACSSCELSQETKELCGQIGRCLARIGDTLNSQLRLTRNGHNLRQNCRDRERLNDDETRLRTGINKLPRKNNGEKQSARGTIGRKSSGTAFPPSHRPPRVLLFLLEYPAGACAVERDKKHVFTLAPWFLSNRLTACTQAASKVGARAGSIFCVEANIAVENAAQEGENLMK</sequence>
<evidence type="ECO:0000313" key="2">
    <source>
        <dbReference type="EMBL" id="CAH3145890.1"/>
    </source>
</evidence>
<name>A0ABN8PP88_9CNID</name>
<gene>
    <name evidence="2" type="ORF">PEVE_00043793</name>
</gene>
<dbReference type="EMBL" id="CALNXI010000901">
    <property type="protein sequence ID" value="CAH3145890.1"/>
    <property type="molecule type" value="Genomic_DNA"/>
</dbReference>
<proteinExistence type="predicted"/>
<protein>
    <submittedName>
        <fullName evidence="2">Uncharacterized protein</fullName>
    </submittedName>
</protein>
<comment type="caution">
    <text evidence="2">The sequence shown here is derived from an EMBL/GenBank/DDBJ whole genome shotgun (WGS) entry which is preliminary data.</text>
</comment>
<evidence type="ECO:0000313" key="3">
    <source>
        <dbReference type="Proteomes" id="UP001159427"/>
    </source>
</evidence>
<evidence type="ECO:0000256" key="1">
    <source>
        <dbReference type="SAM" id="MobiDB-lite"/>
    </source>
</evidence>
<feature type="compositionally biased region" description="Polar residues" evidence="1">
    <location>
        <begin position="94"/>
        <end position="105"/>
    </location>
</feature>
<dbReference type="Proteomes" id="UP001159427">
    <property type="component" value="Unassembled WGS sequence"/>
</dbReference>
<organism evidence="2 3">
    <name type="scientific">Porites evermanni</name>
    <dbReference type="NCBI Taxonomy" id="104178"/>
    <lineage>
        <taxon>Eukaryota</taxon>
        <taxon>Metazoa</taxon>
        <taxon>Cnidaria</taxon>
        <taxon>Anthozoa</taxon>
        <taxon>Hexacorallia</taxon>
        <taxon>Scleractinia</taxon>
        <taxon>Fungiina</taxon>
        <taxon>Poritidae</taxon>
        <taxon>Porites</taxon>
    </lineage>
</organism>
<reference evidence="2 3" key="1">
    <citation type="submission" date="2022-05" db="EMBL/GenBank/DDBJ databases">
        <authorList>
            <consortium name="Genoscope - CEA"/>
            <person name="William W."/>
        </authorList>
    </citation>
    <scope>NUCLEOTIDE SEQUENCE [LARGE SCALE GENOMIC DNA]</scope>
</reference>